<keyword evidence="3" id="KW-1185">Reference proteome</keyword>
<gene>
    <name evidence="2" type="ORF">GO493_17055</name>
</gene>
<feature type="transmembrane region" description="Helical" evidence="1">
    <location>
        <begin position="12"/>
        <end position="32"/>
    </location>
</feature>
<feature type="transmembrane region" description="Helical" evidence="1">
    <location>
        <begin position="234"/>
        <end position="255"/>
    </location>
</feature>
<keyword evidence="1" id="KW-0812">Transmembrane</keyword>
<keyword evidence="1" id="KW-0472">Membrane</keyword>
<comment type="caution">
    <text evidence="2">The sequence shown here is derived from an EMBL/GenBank/DDBJ whole genome shotgun (WGS) entry which is preliminary data.</text>
</comment>
<dbReference type="EMBL" id="WRXN01000007">
    <property type="protein sequence ID" value="MVT09983.1"/>
    <property type="molecule type" value="Genomic_DNA"/>
</dbReference>
<accession>A0A7K1U6J2</accession>
<dbReference type="Pfam" id="PF12679">
    <property type="entry name" value="ABC2_membrane_2"/>
    <property type="match status" value="1"/>
</dbReference>
<reference evidence="2 3" key="1">
    <citation type="submission" date="2019-12" db="EMBL/GenBank/DDBJ databases">
        <title>Chitinophaga sp. strain ysch24 (GDMCC 1.1355), whole genome shotgun sequence.</title>
        <authorList>
            <person name="Zhang X."/>
        </authorList>
    </citation>
    <scope>NUCLEOTIDE SEQUENCE [LARGE SCALE GENOMIC DNA]</scope>
    <source>
        <strain evidence="3">ysch24</strain>
    </source>
</reference>
<dbReference type="PANTHER" id="PTHR43471">
    <property type="entry name" value="ABC TRANSPORTER PERMEASE"/>
    <property type="match status" value="1"/>
</dbReference>
<keyword evidence="1" id="KW-1133">Transmembrane helix</keyword>
<feature type="transmembrane region" description="Helical" evidence="1">
    <location>
        <begin position="203"/>
        <end position="227"/>
    </location>
</feature>
<dbReference type="Pfam" id="PF12040">
    <property type="entry name" value="DUF3526"/>
    <property type="match status" value="1"/>
</dbReference>
<feature type="transmembrane region" description="Helical" evidence="1">
    <location>
        <begin position="175"/>
        <end position="197"/>
    </location>
</feature>
<feature type="transmembrane region" description="Helical" evidence="1">
    <location>
        <begin position="128"/>
        <end position="148"/>
    </location>
</feature>
<evidence type="ECO:0000256" key="1">
    <source>
        <dbReference type="SAM" id="Phobius"/>
    </source>
</evidence>
<dbReference type="InterPro" id="IPR021913">
    <property type="entry name" value="DUF3526"/>
</dbReference>
<organism evidence="2 3">
    <name type="scientific">Chitinophaga tropicalis</name>
    <dbReference type="NCBI Taxonomy" id="2683588"/>
    <lineage>
        <taxon>Bacteria</taxon>
        <taxon>Pseudomonadati</taxon>
        <taxon>Bacteroidota</taxon>
        <taxon>Chitinophagia</taxon>
        <taxon>Chitinophagales</taxon>
        <taxon>Chitinophagaceae</taxon>
        <taxon>Chitinophaga</taxon>
    </lineage>
</organism>
<dbReference type="Proteomes" id="UP000461730">
    <property type="component" value="Unassembled WGS sequence"/>
</dbReference>
<evidence type="ECO:0000313" key="2">
    <source>
        <dbReference type="EMBL" id="MVT09983.1"/>
    </source>
</evidence>
<feature type="transmembrane region" description="Helical" evidence="1">
    <location>
        <begin position="421"/>
        <end position="444"/>
    </location>
</feature>
<dbReference type="AlphaFoldDB" id="A0A7K1U6J2"/>
<name>A0A7K1U6J2_9BACT</name>
<sequence>MYTQMFRNFIRSGAAIIAVLFILTAGFASLVIGKRYLAKQQEVIAQTAVHQQQHISKHVEYFNKETGLLLYYLKFSLVNAPRPLSGLSIGQRDVNPSVRSVNIRNLENQQYDTDLSNPSNLLLGNLDLGFVMIYLFPLIIIIFTYNIFSEETEGGTWNMIRIQAVSPLKLLWHKLLHRAVVVYSLAVVLLLSAIIILQVPLNITLLAVVCLLVLYLLFWFSLSYWIVSWRKSSGFNAICMLAAWILLTILTPTFVNSYISNAYPVPEALQTVIKQRQGYHEKWDMDKSVTMEKFYAHYPQFRKYQLKGEEFKWLWYYAMQQIGDDDAAQYSKALEEKLRKREEISARIGMALPVLHTQLSLNDLAGSGMKDHLLFQDSVRHFHEKMRLRFYPEIFEERPVSSIDWSSFTVEYFTAPAGIRWVTLLLPLIVICTLLSGLAGYNLYRFRQE</sequence>
<protein>
    <submittedName>
        <fullName evidence="2">DUF3526 domain-containing protein</fullName>
    </submittedName>
</protein>
<proteinExistence type="predicted"/>
<evidence type="ECO:0000313" key="3">
    <source>
        <dbReference type="Proteomes" id="UP000461730"/>
    </source>
</evidence>